<evidence type="ECO:0000259" key="1">
    <source>
        <dbReference type="Pfam" id="PF18863"/>
    </source>
</evidence>
<dbReference type="RefSeq" id="WP_132078711.1">
    <property type="nucleotide sequence ID" value="NZ_SLUI01000005.1"/>
</dbReference>
<feature type="domain" description="HEPN AbiJ-N-terminal" evidence="1">
    <location>
        <begin position="2"/>
        <end position="154"/>
    </location>
</feature>
<gene>
    <name evidence="2" type="ORF">EV210_105155</name>
</gene>
<reference evidence="2 3" key="1">
    <citation type="submission" date="2019-03" db="EMBL/GenBank/DDBJ databases">
        <title>Genomic Encyclopedia of Type Strains, Phase IV (KMG-IV): sequencing the most valuable type-strain genomes for metagenomic binning, comparative biology and taxonomic classification.</title>
        <authorList>
            <person name="Goeker M."/>
        </authorList>
    </citation>
    <scope>NUCLEOTIDE SEQUENCE [LARGE SCALE GENOMIC DNA]</scope>
    <source>
        <strain evidence="2 3">DSM 15969</strain>
    </source>
</reference>
<dbReference type="InterPro" id="IPR049503">
    <property type="entry name" value="AbiJ_NTD4"/>
</dbReference>
<evidence type="ECO:0000313" key="3">
    <source>
        <dbReference type="Proteomes" id="UP000295063"/>
    </source>
</evidence>
<dbReference type="EMBL" id="SLUI01000005">
    <property type="protein sequence ID" value="TCL37721.1"/>
    <property type="molecule type" value="Genomic_DNA"/>
</dbReference>
<dbReference type="Pfam" id="PF18863">
    <property type="entry name" value="AbiJ_NTD4"/>
    <property type="match status" value="1"/>
</dbReference>
<organism evidence="2 3">
    <name type="scientific">Anaerospora hongkongensis</name>
    <dbReference type="NCBI Taxonomy" id="244830"/>
    <lineage>
        <taxon>Bacteria</taxon>
        <taxon>Bacillati</taxon>
        <taxon>Bacillota</taxon>
        <taxon>Negativicutes</taxon>
        <taxon>Selenomonadales</taxon>
        <taxon>Sporomusaceae</taxon>
        <taxon>Anaerospora</taxon>
    </lineage>
</organism>
<dbReference type="AlphaFoldDB" id="A0A4R1PY57"/>
<proteinExistence type="predicted"/>
<dbReference type="Proteomes" id="UP000295063">
    <property type="component" value="Unassembled WGS sequence"/>
</dbReference>
<name>A0A4R1PY57_9FIRM</name>
<sequence>MFSKRNGYTPVKGILQIDGIDEDLRVALWNALTVFYWDDIGWLKRTNSLRETSINPKISLFKLMWHNYFKNPIDTLSYDWNKTYQYIREYFFSCKWYEIYDFIEFMASYDNNESFMSFCNTLLEKEMSGYRFVEGKIIKITDQEEIQSIEQALQSPSKFNATTIHLKASIKLLSDRKNPDYRNSIKESISAVEAACIIIAEDPKATLGKALKIIEAKPNIELHSSLKGAFDKLYGYTSDAEGIRHALLDAPNIKFEDAKFMLVSCTAFVNYLVDKTKETA</sequence>
<evidence type="ECO:0000313" key="2">
    <source>
        <dbReference type="EMBL" id="TCL37721.1"/>
    </source>
</evidence>
<dbReference type="OrthoDB" id="9786278at2"/>
<comment type="caution">
    <text evidence="2">The sequence shown here is derived from an EMBL/GenBank/DDBJ whole genome shotgun (WGS) entry which is preliminary data.</text>
</comment>
<protein>
    <recommendedName>
        <fullName evidence="1">HEPN AbiJ-N-terminal domain-containing protein</fullName>
    </recommendedName>
</protein>
<keyword evidence="3" id="KW-1185">Reference proteome</keyword>
<accession>A0A4R1PY57</accession>